<feature type="signal peptide" evidence="7">
    <location>
        <begin position="1"/>
        <end position="17"/>
    </location>
</feature>
<dbReference type="PANTHER" id="PTHR11530:SF11">
    <property type="entry name" value="D-ASPARTATE OXIDASE"/>
    <property type="match status" value="1"/>
</dbReference>
<dbReference type="Pfam" id="PF01266">
    <property type="entry name" value="DAO"/>
    <property type="match status" value="1"/>
</dbReference>
<keyword evidence="7" id="KW-0732">Signal</keyword>
<dbReference type="InterPro" id="IPR023209">
    <property type="entry name" value="DAO"/>
</dbReference>
<dbReference type="GO" id="GO:0005737">
    <property type="term" value="C:cytoplasm"/>
    <property type="evidence" value="ECO:0007669"/>
    <property type="project" value="TreeGrafter"/>
</dbReference>
<feature type="binding site" evidence="6">
    <location>
        <position position="298"/>
    </location>
    <ligand>
        <name>D-dopa</name>
        <dbReference type="ChEBI" id="CHEBI:149689"/>
    </ligand>
</feature>
<dbReference type="OrthoDB" id="2015447at2759"/>
<feature type="binding site" evidence="6">
    <location>
        <position position="330"/>
    </location>
    <ligand>
        <name>D-dopa</name>
        <dbReference type="ChEBI" id="CHEBI:149689"/>
    </ligand>
</feature>
<dbReference type="GO" id="GO:0071949">
    <property type="term" value="F:FAD binding"/>
    <property type="evidence" value="ECO:0007669"/>
    <property type="project" value="InterPro"/>
</dbReference>
<dbReference type="Proteomes" id="UP000054097">
    <property type="component" value="Unassembled WGS sequence"/>
</dbReference>
<feature type="binding site" evidence="6">
    <location>
        <begin position="44"/>
        <end position="45"/>
    </location>
    <ligand>
        <name>FAD</name>
        <dbReference type="ChEBI" id="CHEBI:57692"/>
    </ligand>
</feature>
<feature type="binding site" evidence="6">
    <location>
        <position position="227"/>
    </location>
    <ligand>
        <name>D-dopa</name>
        <dbReference type="ChEBI" id="CHEBI:149689"/>
    </ligand>
</feature>
<evidence type="ECO:0000256" key="2">
    <source>
        <dbReference type="ARBA" id="ARBA00006730"/>
    </source>
</evidence>
<evidence type="ECO:0000313" key="10">
    <source>
        <dbReference type="Proteomes" id="UP000054097"/>
    </source>
</evidence>
<evidence type="ECO:0000256" key="1">
    <source>
        <dbReference type="ARBA" id="ARBA00001974"/>
    </source>
</evidence>
<dbReference type="SUPFAM" id="SSF54373">
    <property type="entry name" value="FAD-linked reductases, C-terminal domain"/>
    <property type="match status" value="1"/>
</dbReference>
<name>A0A0C3BNM9_SERVB</name>
<evidence type="ECO:0000259" key="8">
    <source>
        <dbReference type="Pfam" id="PF01266"/>
    </source>
</evidence>
<gene>
    <name evidence="9" type="ORF">M408DRAFT_326716</name>
</gene>
<feature type="binding site" evidence="6">
    <location>
        <position position="159"/>
    </location>
    <ligand>
        <name>FAD</name>
        <dbReference type="ChEBI" id="CHEBI:57692"/>
    </ligand>
</feature>
<dbReference type="SUPFAM" id="SSF51971">
    <property type="entry name" value="Nucleotide-binding domain"/>
    <property type="match status" value="1"/>
</dbReference>
<feature type="chain" id="PRO_5002172765" description="FAD dependent oxidoreductase domain-containing protein" evidence="7">
    <location>
        <begin position="18"/>
        <end position="359"/>
    </location>
</feature>
<organism evidence="9 10">
    <name type="scientific">Serendipita vermifera MAFF 305830</name>
    <dbReference type="NCBI Taxonomy" id="933852"/>
    <lineage>
        <taxon>Eukaryota</taxon>
        <taxon>Fungi</taxon>
        <taxon>Dikarya</taxon>
        <taxon>Basidiomycota</taxon>
        <taxon>Agaricomycotina</taxon>
        <taxon>Agaricomycetes</taxon>
        <taxon>Sebacinales</taxon>
        <taxon>Serendipitaceae</taxon>
        <taxon>Serendipita</taxon>
    </lineage>
</organism>
<dbReference type="AlphaFoldDB" id="A0A0C3BNM9"/>
<comment type="similarity">
    <text evidence="2">Belongs to the DAMOX/DASOX family.</text>
</comment>
<dbReference type="EMBL" id="KN824279">
    <property type="protein sequence ID" value="KIM33056.1"/>
    <property type="molecule type" value="Genomic_DNA"/>
</dbReference>
<protein>
    <recommendedName>
        <fullName evidence="8">FAD dependent oxidoreductase domain-containing protein</fullName>
    </recommendedName>
</protein>
<dbReference type="InterPro" id="IPR006076">
    <property type="entry name" value="FAD-dep_OxRdtase"/>
</dbReference>
<accession>A0A0C3BNM9</accession>
<feature type="domain" description="FAD dependent oxidoreductase" evidence="8">
    <location>
        <begin position="4"/>
        <end position="346"/>
    </location>
</feature>
<comment type="cofactor">
    <cofactor evidence="1 6">
        <name>FAD</name>
        <dbReference type="ChEBI" id="CHEBI:57692"/>
    </cofactor>
</comment>
<keyword evidence="4 6" id="KW-0274">FAD</keyword>
<keyword evidence="10" id="KW-1185">Reference proteome</keyword>
<evidence type="ECO:0000256" key="4">
    <source>
        <dbReference type="ARBA" id="ARBA00022827"/>
    </source>
</evidence>
<evidence type="ECO:0000256" key="3">
    <source>
        <dbReference type="ARBA" id="ARBA00022630"/>
    </source>
</evidence>
<evidence type="ECO:0000256" key="5">
    <source>
        <dbReference type="ARBA" id="ARBA00023002"/>
    </source>
</evidence>
<dbReference type="Gene3D" id="3.40.50.720">
    <property type="entry name" value="NAD(P)-binding Rossmann-like Domain"/>
    <property type="match status" value="1"/>
</dbReference>
<keyword evidence="3" id="KW-0285">Flavoprotein</keyword>
<evidence type="ECO:0000256" key="6">
    <source>
        <dbReference type="PIRSR" id="PIRSR000189-1"/>
    </source>
</evidence>
<dbReference type="PIRSF" id="PIRSF000189">
    <property type="entry name" value="D-aa_oxidase"/>
    <property type="match status" value="1"/>
</dbReference>
<reference evidence="10" key="2">
    <citation type="submission" date="2015-01" db="EMBL/GenBank/DDBJ databases">
        <title>Evolutionary Origins and Diversification of the Mycorrhizal Mutualists.</title>
        <authorList>
            <consortium name="DOE Joint Genome Institute"/>
            <consortium name="Mycorrhizal Genomics Consortium"/>
            <person name="Kohler A."/>
            <person name="Kuo A."/>
            <person name="Nagy L.G."/>
            <person name="Floudas D."/>
            <person name="Copeland A."/>
            <person name="Barry K.W."/>
            <person name="Cichocki N."/>
            <person name="Veneault-Fourrey C."/>
            <person name="LaButti K."/>
            <person name="Lindquist E.A."/>
            <person name="Lipzen A."/>
            <person name="Lundell T."/>
            <person name="Morin E."/>
            <person name="Murat C."/>
            <person name="Riley R."/>
            <person name="Ohm R."/>
            <person name="Sun H."/>
            <person name="Tunlid A."/>
            <person name="Henrissat B."/>
            <person name="Grigoriev I.V."/>
            <person name="Hibbett D.S."/>
            <person name="Martin F."/>
        </authorList>
    </citation>
    <scope>NUCLEOTIDE SEQUENCE [LARGE SCALE GENOMIC DNA]</scope>
    <source>
        <strain evidence="10">MAFF 305830</strain>
    </source>
</reference>
<dbReference type="HOGENOM" id="CLU_034311_1_1_1"/>
<dbReference type="Gene3D" id="3.30.9.10">
    <property type="entry name" value="D-Amino Acid Oxidase, subunit A, domain 2"/>
    <property type="match status" value="1"/>
</dbReference>
<evidence type="ECO:0000313" key="9">
    <source>
        <dbReference type="EMBL" id="KIM33056.1"/>
    </source>
</evidence>
<dbReference type="PANTHER" id="PTHR11530">
    <property type="entry name" value="D-AMINO ACID OXIDASE"/>
    <property type="match status" value="1"/>
</dbReference>
<dbReference type="GO" id="GO:0003884">
    <property type="term" value="F:D-amino-acid oxidase activity"/>
    <property type="evidence" value="ECO:0007669"/>
    <property type="project" value="InterPro"/>
</dbReference>
<dbReference type="STRING" id="933852.A0A0C3BNM9"/>
<evidence type="ECO:0000256" key="7">
    <source>
        <dbReference type="SAM" id="SignalP"/>
    </source>
</evidence>
<proteinExistence type="inferred from homology"/>
<dbReference type="GO" id="GO:0019478">
    <property type="term" value="P:D-amino acid catabolic process"/>
    <property type="evidence" value="ECO:0007669"/>
    <property type="project" value="TreeGrafter"/>
</dbReference>
<sequence>MTTVTILGAGVIGLSTALELQKHGCKVTIVAECMPGDEKSIRYTSPWAGAHHVTFAGKDKRQLKMDQETFHKLWQMSGAEETQHLFLRLDQTEYYVEERTEESILNFYPTYQDVNQESLPSYAKSGSNFQTLTIDVPNYLIYLLDTFKQNGGNVVRSSVQHISQLLDGGFGTPDPSAVIICAGIGARSLGGLEDTAVFPIRGQTILMRTPWIKFGRTCSSKEGLWTYIIPRRSGDVIVGGTKIDNDWYPHPRPEITEDILKRGLQLCPELVPEEIRAQREPTIEDLKPLIIEEGCGLRPGRVGGIRLESVQMAKRDGSKIPVVFNYGHSGQGYQSSWGSANIAADLLIAAQKGVYAIAK</sequence>
<reference evidence="9 10" key="1">
    <citation type="submission" date="2014-04" db="EMBL/GenBank/DDBJ databases">
        <authorList>
            <consortium name="DOE Joint Genome Institute"/>
            <person name="Kuo A."/>
            <person name="Zuccaro A."/>
            <person name="Kohler A."/>
            <person name="Nagy L.G."/>
            <person name="Floudas D."/>
            <person name="Copeland A."/>
            <person name="Barry K.W."/>
            <person name="Cichocki N."/>
            <person name="Veneault-Fourrey C."/>
            <person name="LaButti K."/>
            <person name="Lindquist E.A."/>
            <person name="Lipzen A."/>
            <person name="Lundell T."/>
            <person name="Morin E."/>
            <person name="Murat C."/>
            <person name="Sun H."/>
            <person name="Tunlid A."/>
            <person name="Henrissat B."/>
            <person name="Grigoriev I.V."/>
            <person name="Hibbett D.S."/>
            <person name="Martin F."/>
            <person name="Nordberg H.P."/>
            <person name="Cantor M.N."/>
            <person name="Hua S.X."/>
        </authorList>
    </citation>
    <scope>NUCLEOTIDE SEQUENCE [LARGE SCALE GENOMIC DNA]</scope>
    <source>
        <strain evidence="9 10">MAFF 305830</strain>
    </source>
</reference>
<keyword evidence="5" id="KW-0560">Oxidoreductase</keyword>